<feature type="transmembrane region" description="Helical" evidence="1">
    <location>
        <begin position="233"/>
        <end position="254"/>
    </location>
</feature>
<evidence type="ECO:0000313" key="3">
    <source>
        <dbReference type="EMBL" id="GHF06961.1"/>
    </source>
</evidence>
<comment type="caution">
    <text evidence="3">The sequence shown here is derived from an EMBL/GenBank/DDBJ whole genome shotgun (WGS) entry which is preliminary data.</text>
</comment>
<feature type="transmembrane region" description="Helical" evidence="1">
    <location>
        <begin position="79"/>
        <end position="99"/>
    </location>
</feature>
<dbReference type="RefSeq" id="WP_191281740.1">
    <property type="nucleotide sequence ID" value="NZ_BNAI01000001.1"/>
</dbReference>
<feature type="transmembrane region" description="Helical" evidence="1">
    <location>
        <begin position="266"/>
        <end position="292"/>
    </location>
</feature>
<sequence length="354" mass="36795">MTGEGRRATVVPPRLFGLDAARGTALLGMFAAHTLLGRGEQVFDGRSAILFATVAGVSLGLISGGAHPPLPGERSAIRLTVLIRGGVLMLLGLAMTTFLRPPIAVILDYYGFAFLLLIPMLFLAGRVLGLLAAAITVLAPPIVAAVTAGIPYATIAEPVQVFARWLFYGEYPMVTWLAFLLAGLLLARADLRDRLTAAMALVFGALAAVLGYGSTLVIPGITADAHSGTTAEVVGSGGVAVAIIGGLSLLDSATGRGEPVARVLRFVLAPVAAAGAMALTLYTAHAVVLAIVRWTSPDPDRWQVPGWTFLALALATLVVATLWRRFIGTGPLEAGLRALTRLALRTPGEPRVAP</sequence>
<proteinExistence type="predicted"/>
<name>A0A8J3LYJ6_9MICO</name>
<accession>A0A8J3LYJ6</accession>
<dbReference type="Proteomes" id="UP000617531">
    <property type="component" value="Unassembled WGS sequence"/>
</dbReference>
<keyword evidence="1" id="KW-0812">Transmembrane</keyword>
<dbReference type="InterPro" id="IPR007349">
    <property type="entry name" value="DUF418"/>
</dbReference>
<protein>
    <recommendedName>
        <fullName evidence="2">DUF418 domain-containing protein</fullName>
    </recommendedName>
</protein>
<feature type="transmembrane region" description="Helical" evidence="1">
    <location>
        <begin position="199"/>
        <end position="221"/>
    </location>
</feature>
<keyword evidence="4" id="KW-1185">Reference proteome</keyword>
<keyword evidence="1" id="KW-0472">Membrane</keyword>
<reference evidence="3" key="1">
    <citation type="journal article" date="2014" name="Int. J. Syst. Evol. Microbiol.">
        <title>Complete genome sequence of Corynebacterium casei LMG S-19264T (=DSM 44701T), isolated from a smear-ripened cheese.</title>
        <authorList>
            <consortium name="US DOE Joint Genome Institute (JGI-PGF)"/>
            <person name="Walter F."/>
            <person name="Albersmeier A."/>
            <person name="Kalinowski J."/>
            <person name="Ruckert C."/>
        </authorList>
    </citation>
    <scope>NUCLEOTIDE SEQUENCE</scope>
    <source>
        <strain evidence="3">CGMCC 1.16548</strain>
    </source>
</reference>
<feature type="transmembrane region" description="Helical" evidence="1">
    <location>
        <begin position="165"/>
        <end position="187"/>
    </location>
</feature>
<evidence type="ECO:0000313" key="4">
    <source>
        <dbReference type="Proteomes" id="UP000617531"/>
    </source>
</evidence>
<reference evidence="3" key="2">
    <citation type="submission" date="2020-09" db="EMBL/GenBank/DDBJ databases">
        <authorList>
            <person name="Sun Q."/>
            <person name="Zhou Y."/>
        </authorList>
    </citation>
    <scope>NUCLEOTIDE SEQUENCE</scope>
    <source>
        <strain evidence="3">CGMCC 1.16548</strain>
    </source>
</reference>
<gene>
    <name evidence="3" type="ORF">GCM10011600_04500</name>
</gene>
<feature type="domain" description="DUF418" evidence="2">
    <location>
        <begin position="261"/>
        <end position="341"/>
    </location>
</feature>
<dbReference type="Pfam" id="PF04235">
    <property type="entry name" value="DUF418"/>
    <property type="match status" value="1"/>
</dbReference>
<evidence type="ECO:0000256" key="1">
    <source>
        <dbReference type="SAM" id="Phobius"/>
    </source>
</evidence>
<feature type="transmembrane region" description="Helical" evidence="1">
    <location>
        <begin position="304"/>
        <end position="323"/>
    </location>
</feature>
<organism evidence="3 4">
    <name type="scientific">Pseudolysinimonas yzui</name>
    <dbReference type="NCBI Taxonomy" id="2708254"/>
    <lineage>
        <taxon>Bacteria</taxon>
        <taxon>Bacillati</taxon>
        <taxon>Actinomycetota</taxon>
        <taxon>Actinomycetes</taxon>
        <taxon>Micrococcales</taxon>
        <taxon>Microbacteriaceae</taxon>
        <taxon>Pseudolysinimonas</taxon>
    </lineage>
</organism>
<keyword evidence="1" id="KW-1133">Transmembrane helix</keyword>
<dbReference type="EMBL" id="BNAI01000001">
    <property type="protein sequence ID" value="GHF06961.1"/>
    <property type="molecule type" value="Genomic_DNA"/>
</dbReference>
<evidence type="ECO:0000259" key="2">
    <source>
        <dbReference type="Pfam" id="PF04235"/>
    </source>
</evidence>
<feature type="transmembrane region" description="Helical" evidence="1">
    <location>
        <begin position="105"/>
        <end position="123"/>
    </location>
</feature>
<dbReference type="AlphaFoldDB" id="A0A8J3LYJ6"/>
<feature type="transmembrane region" description="Helical" evidence="1">
    <location>
        <begin position="130"/>
        <end position="153"/>
    </location>
</feature>